<accession>A0A6P6YHY5</accession>
<keyword evidence="1" id="KW-1185">Reference proteome</keyword>
<proteinExistence type="predicted"/>
<reference evidence="2" key="1">
    <citation type="submission" date="2025-08" db="UniProtKB">
        <authorList>
            <consortium name="RefSeq"/>
        </authorList>
    </citation>
    <scope>IDENTIFICATION</scope>
    <source>
        <strain evidence="2">Airmid</strain>
    </source>
</reference>
<dbReference type="SUPFAM" id="SSF52058">
    <property type="entry name" value="L domain-like"/>
    <property type="match status" value="1"/>
</dbReference>
<dbReference type="KEGG" id="dpte:113798760"/>
<dbReference type="InParanoid" id="A0A6P6YHY5"/>
<dbReference type="PANTHER" id="PTHR24366:SF170">
    <property type="entry name" value="RE50361P"/>
    <property type="match status" value="1"/>
</dbReference>
<evidence type="ECO:0000313" key="1">
    <source>
        <dbReference type="Proteomes" id="UP000515146"/>
    </source>
</evidence>
<gene>
    <name evidence="2" type="primary">LOC113798760</name>
</gene>
<dbReference type="PANTHER" id="PTHR24366">
    <property type="entry name" value="IG(IMMUNOGLOBULIN) AND LRR(LEUCINE RICH REPEAT) DOMAINS"/>
    <property type="match status" value="1"/>
</dbReference>
<dbReference type="AlphaFoldDB" id="A0A6P6YHY5"/>
<dbReference type="Gene3D" id="3.80.10.10">
    <property type="entry name" value="Ribonuclease Inhibitor"/>
    <property type="match status" value="2"/>
</dbReference>
<dbReference type="OMA" id="DCRIAWM"/>
<dbReference type="Proteomes" id="UP000515146">
    <property type="component" value="Unplaced"/>
</dbReference>
<dbReference type="InterPro" id="IPR001611">
    <property type="entry name" value="Leu-rich_rpt"/>
</dbReference>
<protein>
    <submittedName>
        <fullName evidence="2">Connectin-like</fullName>
    </submittedName>
</protein>
<sequence length="561" mass="65094">MLSSSSSPSINRSRSRKFFSNNSISRLTSSRINIAEYKNDYNYDNINKNRMKMMTNSNHKFYSSFLIFAYILLIIVTLKTTIVNGNNNICGATENFLFCNCDNGDNAQEAACFTLGENILANDAKWDLFAEHKSLKRLKLSGYNNVSLRQFPQKLFNNQTLRDSLHDVILSDLQFKTLPTGAFKNMGQVRLIEISLGSRMEIQENAFDNLTSLEKIVMTKNNITKLPRMFRNVSSLREIYFEDNNIVTFERGVFKPLKNLNYLTLDNNKIETLSAYYFDGLVELNSLDLRFNQIKHLPSRVFEQLTKLEILDLSHNQIEDIDEKAFVGLIQLKELQMKFNKLTHIGTQLRIMANLIEIDLDGNQLQALSKYSFHRPDQKRFVNIKIRDNQIYCNCQIFWLKDAFEMNPENRNYNDKIRCYLGQGQYSNSQTIVQYLMNNKTIEQCTIPLPPTMATIDDDDNETVPIETIDSVDEENEQIDRDLVDEPIDGDKNVDEPEKIEKIEEFKEKSDSFDNNNKNEPPQLNVAGFDRTNKDNGACSLRLWNSTFFLSLLLIFLYHCQ</sequence>
<dbReference type="OrthoDB" id="6515702at2759"/>
<dbReference type="Pfam" id="PF13855">
    <property type="entry name" value="LRR_8"/>
    <property type="match status" value="2"/>
</dbReference>
<dbReference type="InterPro" id="IPR003591">
    <property type="entry name" value="Leu-rich_rpt_typical-subtyp"/>
</dbReference>
<evidence type="ECO:0000313" key="2">
    <source>
        <dbReference type="RefSeq" id="XP_027205143.1"/>
    </source>
</evidence>
<dbReference type="RefSeq" id="XP_027205143.1">
    <property type="nucleotide sequence ID" value="XM_027349342.1"/>
</dbReference>
<organism evidence="1 2">
    <name type="scientific">Dermatophagoides pteronyssinus</name>
    <name type="common">European house dust mite</name>
    <dbReference type="NCBI Taxonomy" id="6956"/>
    <lineage>
        <taxon>Eukaryota</taxon>
        <taxon>Metazoa</taxon>
        <taxon>Ecdysozoa</taxon>
        <taxon>Arthropoda</taxon>
        <taxon>Chelicerata</taxon>
        <taxon>Arachnida</taxon>
        <taxon>Acari</taxon>
        <taxon>Acariformes</taxon>
        <taxon>Sarcoptiformes</taxon>
        <taxon>Astigmata</taxon>
        <taxon>Psoroptidia</taxon>
        <taxon>Analgoidea</taxon>
        <taxon>Pyroglyphidae</taxon>
        <taxon>Dermatophagoidinae</taxon>
        <taxon>Dermatophagoides</taxon>
    </lineage>
</organism>
<dbReference type="InterPro" id="IPR032675">
    <property type="entry name" value="LRR_dom_sf"/>
</dbReference>
<dbReference type="SMART" id="SM00369">
    <property type="entry name" value="LRR_TYP"/>
    <property type="match status" value="7"/>
</dbReference>
<dbReference type="PROSITE" id="PS51450">
    <property type="entry name" value="LRR"/>
    <property type="match status" value="3"/>
</dbReference>
<name>A0A6P6YHY5_DERPT</name>
<dbReference type="SMART" id="SM00365">
    <property type="entry name" value="LRR_SD22"/>
    <property type="match status" value="3"/>
</dbReference>